<evidence type="ECO:0000313" key="3">
    <source>
        <dbReference type="Proteomes" id="UP001595386"/>
    </source>
</evidence>
<dbReference type="InterPro" id="IPR007889">
    <property type="entry name" value="HTH_Psq"/>
</dbReference>
<protein>
    <submittedName>
        <fullName evidence="2">Helix-turn-helix domain-containing protein</fullName>
    </submittedName>
</protein>
<dbReference type="RefSeq" id="WP_379760969.1">
    <property type="nucleotide sequence ID" value="NZ_JBHRSQ010000035.1"/>
</dbReference>
<feature type="domain" description="HTH psq-type" evidence="1">
    <location>
        <begin position="12"/>
        <end position="40"/>
    </location>
</feature>
<dbReference type="Pfam" id="PF05225">
    <property type="entry name" value="HTH_psq"/>
    <property type="match status" value="1"/>
</dbReference>
<evidence type="ECO:0000313" key="2">
    <source>
        <dbReference type="EMBL" id="MFC2993388.1"/>
    </source>
</evidence>
<sequence length="179" mass="20298">MSKYDWEAIERDYRAGQLSIRHLAAKHGIPESTVRSKAKSLGWQRDLTEDVRAATRAKLSRSSRTDLAHEDDAQIVQAASDDAASIVEAHRKSIAQWRLIAERLAQHLATMEISDDNHDKFSRSLNAGIDAMMKLIKGERQAYQLDEEQTADPERPYAHLSDEELHARIRDLTQKLGIV</sequence>
<comment type="caution">
    <text evidence="2">The sequence shown here is derived from an EMBL/GenBank/DDBJ whole genome shotgun (WGS) entry which is preliminary data.</text>
</comment>
<dbReference type="Proteomes" id="UP001595386">
    <property type="component" value="Unassembled WGS sequence"/>
</dbReference>
<evidence type="ECO:0000259" key="1">
    <source>
        <dbReference type="Pfam" id="PF05225"/>
    </source>
</evidence>
<reference evidence="3" key="1">
    <citation type="journal article" date="2019" name="Int. J. Syst. Evol. Microbiol.">
        <title>The Global Catalogue of Microorganisms (GCM) 10K type strain sequencing project: providing services to taxonomists for standard genome sequencing and annotation.</title>
        <authorList>
            <consortium name="The Broad Institute Genomics Platform"/>
            <consortium name="The Broad Institute Genome Sequencing Center for Infectious Disease"/>
            <person name="Wu L."/>
            <person name="Ma J."/>
        </authorList>
    </citation>
    <scope>NUCLEOTIDE SEQUENCE [LARGE SCALE GENOMIC DNA]</scope>
    <source>
        <strain evidence="3">KCTC 52660</strain>
    </source>
</reference>
<accession>A0ABV7B9A6</accession>
<dbReference type="EMBL" id="JBHRSQ010000035">
    <property type="protein sequence ID" value="MFC2993388.1"/>
    <property type="molecule type" value="Genomic_DNA"/>
</dbReference>
<proteinExistence type="predicted"/>
<organism evidence="2 3">
    <name type="scientific">Halomonas tibetensis</name>
    <dbReference type="NCBI Taxonomy" id="2259590"/>
    <lineage>
        <taxon>Bacteria</taxon>
        <taxon>Pseudomonadati</taxon>
        <taxon>Pseudomonadota</taxon>
        <taxon>Gammaproteobacteria</taxon>
        <taxon>Oceanospirillales</taxon>
        <taxon>Halomonadaceae</taxon>
        <taxon>Halomonas</taxon>
    </lineage>
</organism>
<gene>
    <name evidence="2" type="ORF">ACFODV_15315</name>
</gene>
<keyword evidence="3" id="KW-1185">Reference proteome</keyword>
<name>A0ABV7B9A6_9GAMM</name>